<dbReference type="Pfam" id="PF01484">
    <property type="entry name" value="Col_cuticle_N"/>
    <property type="match status" value="1"/>
</dbReference>
<evidence type="ECO:0000256" key="2">
    <source>
        <dbReference type="SAM" id="MobiDB-lite"/>
    </source>
</evidence>
<dbReference type="EMBL" id="BTSX01000002">
    <property type="protein sequence ID" value="GMS86998.1"/>
    <property type="molecule type" value="Genomic_DNA"/>
</dbReference>
<evidence type="ECO:0000313" key="6">
    <source>
        <dbReference type="Proteomes" id="UP001432027"/>
    </source>
</evidence>
<keyword evidence="6" id="KW-1185">Reference proteome</keyword>
<comment type="caution">
    <text evidence="5">The sequence shown here is derived from an EMBL/GenBank/DDBJ whole genome shotgun (WGS) entry which is preliminary data.</text>
</comment>
<keyword evidence="1" id="KW-0677">Repeat</keyword>
<dbReference type="Proteomes" id="UP001432027">
    <property type="component" value="Unassembled WGS sequence"/>
</dbReference>
<dbReference type="GO" id="GO:0042302">
    <property type="term" value="F:structural constituent of cuticle"/>
    <property type="evidence" value="ECO:0007669"/>
    <property type="project" value="InterPro"/>
</dbReference>
<feature type="transmembrane region" description="Helical" evidence="3">
    <location>
        <begin position="21"/>
        <end position="43"/>
    </location>
</feature>
<proteinExistence type="predicted"/>
<keyword evidence="3" id="KW-0812">Transmembrane</keyword>
<gene>
    <name evidence="5" type="ORF">PENTCL1PPCAC_9173</name>
</gene>
<dbReference type="SMART" id="SM01088">
    <property type="entry name" value="Col_cuticle_N"/>
    <property type="match status" value="1"/>
</dbReference>
<keyword evidence="3" id="KW-0472">Membrane</keyword>
<feature type="region of interest" description="Disordered" evidence="2">
    <location>
        <begin position="269"/>
        <end position="339"/>
    </location>
</feature>
<feature type="region of interest" description="Disordered" evidence="2">
    <location>
        <begin position="127"/>
        <end position="154"/>
    </location>
</feature>
<evidence type="ECO:0000256" key="1">
    <source>
        <dbReference type="ARBA" id="ARBA00022737"/>
    </source>
</evidence>
<dbReference type="PANTHER" id="PTHR24637:SF388">
    <property type="entry name" value="NEMATODE CUTICLE COLLAGEN N-TERMINAL DOMAIN-CONTAINING PROTEIN"/>
    <property type="match status" value="1"/>
</dbReference>
<dbReference type="PANTHER" id="PTHR24637">
    <property type="entry name" value="COLLAGEN"/>
    <property type="match status" value="1"/>
</dbReference>
<accession>A0AAV5T2C3</accession>
<dbReference type="InterPro" id="IPR002486">
    <property type="entry name" value="Col_cuticle_N"/>
</dbReference>
<feature type="domain" description="Nematode cuticle collagen N-terminal" evidence="4">
    <location>
        <begin position="22"/>
        <end position="72"/>
    </location>
</feature>
<evidence type="ECO:0000313" key="5">
    <source>
        <dbReference type="EMBL" id="GMS86998.1"/>
    </source>
</evidence>
<name>A0AAV5T2C3_9BILA</name>
<dbReference type="Pfam" id="PF01391">
    <property type="entry name" value="Collagen"/>
    <property type="match status" value="2"/>
</dbReference>
<feature type="non-terminal residue" evidence="5">
    <location>
        <position position="1"/>
    </location>
</feature>
<reference evidence="5" key="1">
    <citation type="submission" date="2023-10" db="EMBL/GenBank/DDBJ databases">
        <title>Genome assembly of Pristionchus species.</title>
        <authorList>
            <person name="Yoshida K."/>
            <person name="Sommer R.J."/>
        </authorList>
    </citation>
    <scope>NUCLEOTIDE SEQUENCE</scope>
    <source>
        <strain evidence="5">RS0144</strain>
    </source>
</reference>
<dbReference type="InterPro" id="IPR008160">
    <property type="entry name" value="Collagen"/>
</dbReference>
<protein>
    <recommendedName>
        <fullName evidence="4">Nematode cuticle collagen N-terminal domain-containing protein</fullName>
    </recommendedName>
</protein>
<evidence type="ECO:0000259" key="4">
    <source>
        <dbReference type="SMART" id="SM01088"/>
    </source>
</evidence>
<sequence length="339" mass="34854">RMGRDAGFGSYEQEERWYRGATVIGGGISALALFTIAVVLPLLCAHLSTSTANLQEELDFCTSTSHNLWDQLEQLEDRTGHASALRRQNYIGKKSTRATIVPEISSRDKRSVRVRRQYGEEAPAKASICIKGDPGPQGPPGYDGAPGKDGKAGHPGVPGVDAEEGMVVCFDCYIGEPGLPGRPGTKGPRGAPGSVGLPGNHGKPGYKGAPGKRGPAGKEGYPGRPGKKGVDGVIEEFESISTVKLFHDIPLEKNIIIFQVYMKPGPVGVPGPAGPRGDSGTPGLPGKDGAPGEPGAEGEAGRDGADGARGAPGALGERGAAGKTGGCGHCPPARLPPGY</sequence>
<evidence type="ECO:0000256" key="3">
    <source>
        <dbReference type="SAM" id="Phobius"/>
    </source>
</evidence>
<feature type="region of interest" description="Disordered" evidence="2">
    <location>
        <begin position="180"/>
        <end position="228"/>
    </location>
</feature>
<organism evidence="5 6">
    <name type="scientific">Pristionchus entomophagus</name>
    <dbReference type="NCBI Taxonomy" id="358040"/>
    <lineage>
        <taxon>Eukaryota</taxon>
        <taxon>Metazoa</taxon>
        <taxon>Ecdysozoa</taxon>
        <taxon>Nematoda</taxon>
        <taxon>Chromadorea</taxon>
        <taxon>Rhabditida</taxon>
        <taxon>Rhabditina</taxon>
        <taxon>Diplogasteromorpha</taxon>
        <taxon>Diplogasteroidea</taxon>
        <taxon>Neodiplogasteridae</taxon>
        <taxon>Pristionchus</taxon>
    </lineage>
</organism>
<keyword evidence="3" id="KW-1133">Transmembrane helix</keyword>
<dbReference type="AlphaFoldDB" id="A0AAV5T2C3"/>